<reference evidence="2 3" key="1">
    <citation type="submission" date="2016-11" db="EMBL/GenBank/DDBJ databases">
        <authorList>
            <person name="Jaros S."/>
            <person name="Januszkiewicz K."/>
            <person name="Wedrychowicz H."/>
        </authorList>
    </citation>
    <scope>NUCLEOTIDE SEQUENCE [LARGE SCALE GENOMIC DNA]</scope>
    <source>
        <strain evidence="2 3">GAS242</strain>
    </source>
</reference>
<dbReference type="InterPro" id="IPR009875">
    <property type="entry name" value="PilZ_domain"/>
</dbReference>
<dbReference type="EMBL" id="LT670818">
    <property type="protein sequence ID" value="SHH25988.1"/>
    <property type="molecule type" value="Genomic_DNA"/>
</dbReference>
<evidence type="ECO:0000259" key="1">
    <source>
        <dbReference type="Pfam" id="PF07238"/>
    </source>
</evidence>
<dbReference type="PROSITE" id="PS51257">
    <property type="entry name" value="PROKAR_LIPOPROTEIN"/>
    <property type="match status" value="1"/>
</dbReference>
<dbReference type="OrthoDB" id="7409359at2"/>
<name>A0A1M5RIR0_9BRAD</name>
<dbReference type="Pfam" id="PF07238">
    <property type="entry name" value="PilZ"/>
    <property type="match status" value="1"/>
</dbReference>
<dbReference type="GO" id="GO:0035438">
    <property type="term" value="F:cyclic-di-GMP binding"/>
    <property type="evidence" value="ECO:0007669"/>
    <property type="project" value="InterPro"/>
</dbReference>
<accession>A0A1M5RIR0</accession>
<feature type="domain" description="PilZ" evidence="1">
    <location>
        <begin position="3"/>
        <end position="80"/>
    </location>
</feature>
<proteinExistence type="predicted"/>
<evidence type="ECO:0000313" key="2">
    <source>
        <dbReference type="EMBL" id="SHH25988.1"/>
    </source>
</evidence>
<protein>
    <submittedName>
        <fullName evidence="2">PilZ domain-containing protein</fullName>
    </submittedName>
</protein>
<dbReference type="SUPFAM" id="SSF141371">
    <property type="entry name" value="PilZ domain-like"/>
    <property type="match status" value="1"/>
</dbReference>
<organism evidence="2 3">
    <name type="scientific">Bradyrhizobium erythrophlei</name>
    <dbReference type="NCBI Taxonomy" id="1437360"/>
    <lineage>
        <taxon>Bacteria</taxon>
        <taxon>Pseudomonadati</taxon>
        <taxon>Pseudomonadota</taxon>
        <taxon>Alphaproteobacteria</taxon>
        <taxon>Hyphomicrobiales</taxon>
        <taxon>Nitrobacteraceae</taxon>
        <taxon>Bradyrhizobium</taxon>
    </lineage>
</organism>
<dbReference type="Proteomes" id="UP000190675">
    <property type="component" value="Chromosome I"/>
</dbReference>
<dbReference type="AlphaFoldDB" id="A0A1M5RIR0"/>
<sequence>MEERRKYPRTEINEPAFVSAGGSVMSCVVRNISFEGAAIDVANPAFVPAHFRLVMARDSSVRECSIAWIQRNRIGVSFVAAPQPRQPLQQPKESEEAGV</sequence>
<dbReference type="Gene3D" id="2.40.10.220">
    <property type="entry name" value="predicted glycosyltransferase like domains"/>
    <property type="match status" value="1"/>
</dbReference>
<gene>
    <name evidence="2" type="ORF">SAMN05444169_6584</name>
</gene>
<evidence type="ECO:0000313" key="3">
    <source>
        <dbReference type="Proteomes" id="UP000190675"/>
    </source>
</evidence>